<accession>K7KCM7</accession>
<keyword evidence="3" id="KW-0812">Transmembrane</keyword>
<keyword evidence="6" id="KW-1185">Reference proteome</keyword>
<evidence type="ECO:0000313" key="6">
    <source>
        <dbReference type="Proteomes" id="UP000008827"/>
    </source>
</evidence>
<dbReference type="eggNOG" id="KOG0737">
    <property type="taxonomic scope" value="Eukaryota"/>
</dbReference>
<sequence length="397" mass="44619">MTPPFRSPSPRFCRHFHLPPMLFLLALMRSMTFPCLSILLTSCYLDSVQRGGSSVALLEITGGKASIQVNGKTYQKNSRLILSGGDEVRSDILYDSCVGSEIYQETLCKALAKHFGARLLIVNCLSLLGVCFFSTSVQIFLCFYHSPLFTVLCVFMVFLWCIAHSYSKGVSISVMQTFICFSYSGKLRFYSSSILIWGPSYGSRGKVLLAFEDNRSSKIGVRFDKSIPDGNDLGGLCEDDRGFFCSGNSVDDSRGDDADKFFTGPKDASIPEEMTLKQLGRLFPNKVTIQLPQDEALLSDWKQQLERDIETMKVQSNIVSVCTVSPETSDSFYVPFLLLLSYASSCCIFSACFYFFHLLCISVICLWNMWNLMHWLCEIFLTALRNAQCHFRSCFCG</sequence>
<evidence type="ECO:0000256" key="2">
    <source>
        <dbReference type="ARBA" id="ARBA00022840"/>
    </source>
</evidence>
<dbReference type="RefSeq" id="NP_001340519.1">
    <property type="nucleotide sequence ID" value="NM_001353590.1"/>
</dbReference>
<gene>
    <name evidence="5" type="primary">RPSUN1</name>
    <name evidence="4" type="ORF">GLYMA_03G034600</name>
</gene>
<dbReference type="PaxDb" id="3847-GLYMA03G04240.1"/>
<dbReference type="HOGENOM" id="CLU_695230_0_0_1"/>
<feature type="transmembrane region" description="Helical" evidence="3">
    <location>
        <begin position="147"/>
        <end position="166"/>
    </location>
</feature>
<reference evidence="4" key="3">
    <citation type="submission" date="2018-07" db="EMBL/GenBank/DDBJ databases">
        <title>WGS assembly of Glycine max.</title>
        <authorList>
            <person name="Schmutz J."/>
            <person name="Cannon S."/>
            <person name="Schlueter J."/>
            <person name="Ma J."/>
            <person name="Mitros T."/>
            <person name="Nelson W."/>
            <person name="Hyten D."/>
            <person name="Song Q."/>
            <person name="Thelen J."/>
            <person name="Cheng J."/>
            <person name="Xu D."/>
            <person name="Hellsten U."/>
            <person name="May G."/>
            <person name="Yu Y."/>
            <person name="Sakurai T."/>
            <person name="Umezawa T."/>
            <person name="Bhattacharyya M."/>
            <person name="Sandhu D."/>
            <person name="Valliyodan B."/>
            <person name="Lindquist E."/>
            <person name="Peto M."/>
            <person name="Grant D."/>
            <person name="Shu S."/>
            <person name="Goodstein D."/>
            <person name="Barry K."/>
            <person name="Futrell-Griggs M."/>
            <person name="Abernathy B."/>
            <person name="Du J."/>
            <person name="Tian Z."/>
            <person name="Zhu L."/>
            <person name="Gill N."/>
            <person name="Joshi T."/>
            <person name="Libault M."/>
            <person name="Sethuraman A."/>
            <person name="Zhang X."/>
            <person name="Shinozaki K."/>
            <person name="Nguyen H."/>
            <person name="Wing R."/>
            <person name="Cregan P."/>
            <person name="Specht J."/>
            <person name="Grimwood J."/>
            <person name="Rokhsar D."/>
            <person name="Stacey G."/>
            <person name="Shoemaker R."/>
            <person name="Jackson S."/>
        </authorList>
    </citation>
    <scope>NUCLEOTIDE SEQUENCE</scope>
    <source>
        <tissue evidence="4">Callus</tissue>
    </source>
</reference>
<dbReference type="GO" id="GO:0005524">
    <property type="term" value="F:ATP binding"/>
    <property type="evidence" value="ECO:0007669"/>
    <property type="project" value="UniProtKB-KW"/>
</dbReference>
<keyword evidence="1" id="KW-0547">Nucleotide-binding</keyword>
<name>K7KCM7_SOYBN</name>
<keyword evidence="3" id="KW-0472">Membrane</keyword>
<dbReference type="EnsemblPlants" id="KRH65419">
    <property type="protein sequence ID" value="KRH65419"/>
    <property type="gene ID" value="GLYMA_03G034600"/>
</dbReference>
<proteinExistence type="predicted"/>
<dbReference type="GeneID" id="110631419"/>
<keyword evidence="3" id="KW-1133">Transmembrane helix</keyword>
<dbReference type="Proteomes" id="UP000008827">
    <property type="component" value="Chromosome 3"/>
</dbReference>
<dbReference type="Gramene" id="KRH65419">
    <property type="protein sequence ID" value="KRH65419"/>
    <property type="gene ID" value="GLYMA_03G034600"/>
</dbReference>
<reference evidence="4 5" key="1">
    <citation type="journal article" date="2010" name="Nature">
        <title>Genome sequence of the palaeopolyploid soybean.</title>
        <authorList>
            <person name="Schmutz J."/>
            <person name="Cannon S.B."/>
            <person name="Schlueter J."/>
            <person name="Ma J."/>
            <person name="Mitros T."/>
            <person name="Nelson W."/>
            <person name="Hyten D.L."/>
            <person name="Song Q."/>
            <person name="Thelen J.J."/>
            <person name="Cheng J."/>
            <person name="Xu D."/>
            <person name="Hellsten U."/>
            <person name="May G.D."/>
            <person name="Yu Y."/>
            <person name="Sakurai T."/>
            <person name="Umezawa T."/>
            <person name="Bhattacharyya M.K."/>
            <person name="Sandhu D."/>
            <person name="Valliyodan B."/>
            <person name="Lindquist E."/>
            <person name="Peto M."/>
            <person name="Grant D."/>
            <person name="Shu S."/>
            <person name="Goodstein D."/>
            <person name="Barry K."/>
            <person name="Futrell-Griggs M."/>
            <person name="Abernathy B."/>
            <person name="Du J."/>
            <person name="Tian Z."/>
            <person name="Zhu L."/>
            <person name="Gill N."/>
            <person name="Joshi T."/>
            <person name="Libault M."/>
            <person name="Sethuraman A."/>
            <person name="Zhang X.-C."/>
            <person name="Shinozaki K."/>
            <person name="Nguyen H.T."/>
            <person name="Wing R.A."/>
            <person name="Cregan P."/>
            <person name="Specht J."/>
            <person name="Grimwood J."/>
            <person name="Rokhsar D."/>
            <person name="Stacey G."/>
            <person name="Shoemaker R.C."/>
            <person name="Jackson S.A."/>
        </authorList>
    </citation>
    <scope>NUCLEOTIDE SEQUENCE [LARGE SCALE GENOMIC DNA]</scope>
    <source>
        <strain evidence="5">cv. Williams 82</strain>
        <tissue evidence="4">Callus</tissue>
    </source>
</reference>
<evidence type="ECO:0000313" key="4">
    <source>
        <dbReference type="EMBL" id="KRH65419.1"/>
    </source>
</evidence>
<protein>
    <submittedName>
        <fullName evidence="5">Race-specific resistance protein RpsUN1</fullName>
    </submittedName>
</protein>
<dbReference type="STRING" id="3847.K7KCM7"/>
<feature type="transmembrane region" description="Helical" evidence="3">
    <location>
        <begin position="119"/>
        <end position="141"/>
    </location>
</feature>
<dbReference type="InterPro" id="IPR051701">
    <property type="entry name" value="Mito_OM_Translocase_MSP1"/>
</dbReference>
<dbReference type="PANTHER" id="PTHR45644:SF73">
    <property type="entry name" value="AAA-TYPE ATPASE FAMILY PROTEIN"/>
    <property type="match status" value="1"/>
</dbReference>
<keyword evidence="2" id="KW-0067">ATP-binding</keyword>
<dbReference type="EMBL" id="CM000836">
    <property type="protein sequence ID" value="KRH65419.1"/>
    <property type="molecule type" value="Genomic_DNA"/>
</dbReference>
<dbReference type="AlphaFoldDB" id="K7KCM7"/>
<evidence type="ECO:0000256" key="3">
    <source>
        <dbReference type="SAM" id="Phobius"/>
    </source>
</evidence>
<dbReference type="PANTHER" id="PTHR45644">
    <property type="entry name" value="AAA ATPASE, PUTATIVE (AFU_ORTHOLOGUE AFUA_2G12920)-RELATED-RELATED"/>
    <property type="match status" value="1"/>
</dbReference>
<feature type="transmembrane region" description="Helical" evidence="3">
    <location>
        <begin position="20"/>
        <end position="45"/>
    </location>
</feature>
<organism evidence="5">
    <name type="scientific">Glycine max</name>
    <name type="common">Soybean</name>
    <name type="synonym">Glycine hispida</name>
    <dbReference type="NCBI Taxonomy" id="3847"/>
    <lineage>
        <taxon>Eukaryota</taxon>
        <taxon>Viridiplantae</taxon>
        <taxon>Streptophyta</taxon>
        <taxon>Embryophyta</taxon>
        <taxon>Tracheophyta</taxon>
        <taxon>Spermatophyta</taxon>
        <taxon>Magnoliopsida</taxon>
        <taxon>eudicotyledons</taxon>
        <taxon>Gunneridae</taxon>
        <taxon>Pentapetalae</taxon>
        <taxon>rosids</taxon>
        <taxon>fabids</taxon>
        <taxon>Fabales</taxon>
        <taxon>Fabaceae</taxon>
        <taxon>Papilionoideae</taxon>
        <taxon>50 kb inversion clade</taxon>
        <taxon>NPAAA clade</taxon>
        <taxon>indigoferoid/millettioid clade</taxon>
        <taxon>Phaseoleae</taxon>
        <taxon>Glycine</taxon>
        <taxon>Glycine subgen. Soja</taxon>
    </lineage>
</organism>
<evidence type="ECO:0000313" key="5">
    <source>
        <dbReference type="EnsemblPlants" id="KRH65419"/>
    </source>
</evidence>
<reference evidence="5" key="2">
    <citation type="submission" date="2018-02" db="UniProtKB">
        <authorList>
            <consortium name="EnsemblPlants"/>
        </authorList>
    </citation>
    <scope>IDENTIFICATION</scope>
    <source>
        <strain evidence="5">Williams 82</strain>
    </source>
</reference>
<dbReference type="KEGG" id="gmx:110631419"/>
<evidence type="ECO:0000256" key="1">
    <source>
        <dbReference type="ARBA" id="ARBA00022741"/>
    </source>
</evidence>
<feature type="transmembrane region" description="Helical" evidence="3">
    <location>
        <begin position="337"/>
        <end position="370"/>
    </location>
</feature>